<name>K0S2B3_THAOC</name>
<accession>K0S2B3</accession>
<feature type="compositionally biased region" description="Basic and acidic residues" evidence="1">
    <location>
        <begin position="83"/>
        <end position="124"/>
    </location>
</feature>
<proteinExistence type="predicted"/>
<evidence type="ECO:0000313" key="2">
    <source>
        <dbReference type="EMBL" id="EJK60178.1"/>
    </source>
</evidence>
<feature type="compositionally biased region" description="Gly residues" evidence="1">
    <location>
        <begin position="136"/>
        <end position="147"/>
    </location>
</feature>
<dbReference type="EMBL" id="AGNL01021421">
    <property type="protein sequence ID" value="EJK60178.1"/>
    <property type="molecule type" value="Genomic_DNA"/>
</dbReference>
<dbReference type="AlphaFoldDB" id="K0S2B3"/>
<reference evidence="2 3" key="1">
    <citation type="journal article" date="2012" name="Genome Biol.">
        <title>Genome and low-iron response of an oceanic diatom adapted to chronic iron limitation.</title>
        <authorList>
            <person name="Lommer M."/>
            <person name="Specht M."/>
            <person name="Roy A.S."/>
            <person name="Kraemer L."/>
            <person name="Andreson R."/>
            <person name="Gutowska M.A."/>
            <person name="Wolf J."/>
            <person name="Bergner S.V."/>
            <person name="Schilhabel M.B."/>
            <person name="Klostermeier U.C."/>
            <person name="Beiko R.G."/>
            <person name="Rosenstiel P."/>
            <person name="Hippler M."/>
            <person name="Laroche J."/>
        </authorList>
    </citation>
    <scope>NUCLEOTIDE SEQUENCE [LARGE SCALE GENOMIC DNA]</scope>
    <source>
        <strain evidence="2 3">CCMP1005</strain>
    </source>
</reference>
<evidence type="ECO:0000256" key="1">
    <source>
        <dbReference type="SAM" id="MobiDB-lite"/>
    </source>
</evidence>
<evidence type="ECO:0000313" key="3">
    <source>
        <dbReference type="Proteomes" id="UP000266841"/>
    </source>
</evidence>
<keyword evidence="3" id="KW-1185">Reference proteome</keyword>
<gene>
    <name evidence="2" type="ORF">THAOC_19519</name>
</gene>
<sequence>RRGRGRAGRLAGTRRRRRRRSRQGAVLPGGHDERDRGGGRPARVRHGREAVRVGRARPRPPRAPGEARHACVRPALPAGPVRPADHGIDRLLPRRDEGRVGDERRQGDREEGGEGDRVPGPHGRERPRHGQVGRVGDLGGRRGGGGGGREEGEEGAGREHGRGGGTAGEQQEYDTVHRRRGRAR</sequence>
<dbReference type="Proteomes" id="UP000266841">
    <property type="component" value="Unassembled WGS sequence"/>
</dbReference>
<comment type="caution">
    <text evidence="2">The sequence shown here is derived from an EMBL/GenBank/DDBJ whole genome shotgun (WGS) entry which is preliminary data.</text>
</comment>
<protein>
    <submittedName>
        <fullName evidence="2">Uncharacterized protein</fullName>
    </submittedName>
</protein>
<feature type="non-terminal residue" evidence="2">
    <location>
        <position position="1"/>
    </location>
</feature>
<organism evidence="2 3">
    <name type="scientific">Thalassiosira oceanica</name>
    <name type="common">Marine diatom</name>
    <dbReference type="NCBI Taxonomy" id="159749"/>
    <lineage>
        <taxon>Eukaryota</taxon>
        <taxon>Sar</taxon>
        <taxon>Stramenopiles</taxon>
        <taxon>Ochrophyta</taxon>
        <taxon>Bacillariophyta</taxon>
        <taxon>Coscinodiscophyceae</taxon>
        <taxon>Thalassiosirophycidae</taxon>
        <taxon>Thalassiosirales</taxon>
        <taxon>Thalassiosiraceae</taxon>
        <taxon>Thalassiosira</taxon>
    </lineage>
</organism>
<feature type="region of interest" description="Disordered" evidence="1">
    <location>
        <begin position="1"/>
        <end position="184"/>
    </location>
</feature>
<feature type="compositionally biased region" description="Basic residues" evidence="1">
    <location>
        <begin position="1"/>
        <end position="22"/>
    </location>
</feature>